<dbReference type="Gene3D" id="3.40.50.150">
    <property type="entry name" value="Vaccinia Virus protein VP39"/>
    <property type="match status" value="1"/>
</dbReference>
<protein>
    <submittedName>
        <fullName evidence="2">Methyltransferase domain-containing protein</fullName>
    </submittedName>
</protein>
<evidence type="ECO:0000313" key="3">
    <source>
        <dbReference type="Proteomes" id="UP001302349"/>
    </source>
</evidence>
<dbReference type="RefSeq" id="WP_317488841.1">
    <property type="nucleotide sequence ID" value="NZ_CP136051.1"/>
</dbReference>
<evidence type="ECO:0000313" key="2">
    <source>
        <dbReference type="EMBL" id="WOK06104.1"/>
    </source>
</evidence>
<keyword evidence="2" id="KW-0808">Transferase</keyword>
<feature type="domain" description="Methyltransferase" evidence="1">
    <location>
        <begin position="61"/>
        <end position="150"/>
    </location>
</feature>
<keyword evidence="2" id="KW-0489">Methyltransferase</keyword>
<gene>
    <name evidence="2" type="ORF">RT717_23800</name>
</gene>
<dbReference type="InterPro" id="IPR025714">
    <property type="entry name" value="Methyltranfer_dom"/>
</dbReference>
<dbReference type="Proteomes" id="UP001302349">
    <property type="component" value="Chromosome"/>
</dbReference>
<dbReference type="Pfam" id="PF13847">
    <property type="entry name" value="Methyltransf_31"/>
    <property type="match status" value="1"/>
</dbReference>
<sequence>MPDFSQRSTALEWMDDLSSSGDIIVQTLKELDTINRLLGGNNISLTGLKKLLSRHPEKRKEKIVIADIGCGGGDIMKLLAGWGRKNNLQLELIGIDANPHVLEYARQNTKDFPEIRFEQIDIYSKAFSKLKFDIIHTSLFTHHFPEPELVAFYSQWVGQVNMGIINNDLHRHWFAYHSIDWLTRMFSRSPMVKYDARLSVLRSFLKADLEHILHKAGIQSYDIQWKWAFRWELVIYA</sequence>
<dbReference type="SUPFAM" id="SSF53335">
    <property type="entry name" value="S-adenosyl-L-methionine-dependent methyltransferases"/>
    <property type="match status" value="1"/>
</dbReference>
<dbReference type="InterPro" id="IPR029063">
    <property type="entry name" value="SAM-dependent_MTases_sf"/>
</dbReference>
<name>A0ABZ0IPI9_9BACT</name>
<proteinExistence type="predicted"/>
<organism evidence="2 3">
    <name type="scientific">Imperialibacter roseus</name>
    <dbReference type="NCBI Taxonomy" id="1324217"/>
    <lineage>
        <taxon>Bacteria</taxon>
        <taxon>Pseudomonadati</taxon>
        <taxon>Bacteroidota</taxon>
        <taxon>Cytophagia</taxon>
        <taxon>Cytophagales</taxon>
        <taxon>Flammeovirgaceae</taxon>
        <taxon>Imperialibacter</taxon>
    </lineage>
</organism>
<accession>A0ABZ0IPI9</accession>
<dbReference type="GO" id="GO:0032259">
    <property type="term" value="P:methylation"/>
    <property type="evidence" value="ECO:0007669"/>
    <property type="project" value="UniProtKB-KW"/>
</dbReference>
<keyword evidence="3" id="KW-1185">Reference proteome</keyword>
<dbReference type="PANTHER" id="PTHR43861:SF1">
    <property type="entry name" value="TRANS-ACONITATE 2-METHYLTRANSFERASE"/>
    <property type="match status" value="1"/>
</dbReference>
<evidence type="ECO:0000259" key="1">
    <source>
        <dbReference type="Pfam" id="PF13847"/>
    </source>
</evidence>
<dbReference type="EMBL" id="CP136051">
    <property type="protein sequence ID" value="WOK06104.1"/>
    <property type="molecule type" value="Genomic_DNA"/>
</dbReference>
<dbReference type="CDD" id="cd02440">
    <property type="entry name" value="AdoMet_MTases"/>
    <property type="match status" value="1"/>
</dbReference>
<dbReference type="GO" id="GO:0008168">
    <property type="term" value="F:methyltransferase activity"/>
    <property type="evidence" value="ECO:0007669"/>
    <property type="project" value="UniProtKB-KW"/>
</dbReference>
<reference evidence="2 3" key="1">
    <citation type="journal article" date="2023" name="Microbiol. Resour. Announc.">
        <title>Complete Genome Sequence of Imperialibacter roseus strain P4T.</title>
        <authorList>
            <person name="Tizabi D.R."/>
            <person name="Bachvaroff T."/>
            <person name="Hill R.T."/>
        </authorList>
    </citation>
    <scope>NUCLEOTIDE SEQUENCE [LARGE SCALE GENOMIC DNA]</scope>
    <source>
        <strain evidence="2 3">P4T</strain>
    </source>
</reference>
<dbReference type="PANTHER" id="PTHR43861">
    <property type="entry name" value="TRANS-ACONITATE 2-METHYLTRANSFERASE-RELATED"/>
    <property type="match status" value="1"/>
</dbReference>